<name>A0A4Q2DBM9_9AGAR</name>
<dbReference type="Proteomes" id="UP000290288">
    <property type="component" value="Unassembled WGS sequence"/>
</dbReference>
<dbReference type="AlphaFoldDB" id="A0A4Q2DBM9"/>
<reference evidence="1 2" key="1">
    <citation type="submission" date="2019-01" db="EMBL/GenBank/DDBJ databases">
        <title>Draft genome sequence of Psathyrella aberdarensis IHI B618.</title>
        <authorList>
            <person name="Buettner E."/>
            <person name="Kellner H."/>
        </authorList>
    </citation>
    <scope>NUCLEOTIDE SEQUENCE [LARGE SCALE GENOMIC DNA]</scope>
    <source>
        <strain evidence="1 2">IHI B618</strain>
    </source>
</reference>
<comment type="caution">
    <text evidence="1">The sequence shown here is derived from an EMBL/GenBank/DDBJ whole genome shotgun (WGS) entry which is preliminary data.</text>
</comment>
<evidence type="ECO:0000313" key="2">
    <source>
        <dbReference type="Proteomes" id="UP000290288"/>
    </source>
</evidence>
<keyword evidence="2" id="KW-1185">Reference proteome</keyword>
<dbReference type="EMBL" id="SDEE01000460">
    <property type="protein sequence ID" value="RXW16231.1"/>
    <property type="molecule type" value="Genomic_DNA"/>
</dbReference>
<proteinExistence type="predicted"/>
<accession>A0A4Q2DBM9</accession>
<organism evidence="1 2">
    <name type="scientific">Candolleomyces aberdarensis</name>
    <dbReference type="NCBI Taxonomy" id="2316362"/>
    <lineage>
        <taxon>Eukaryota</taxon>
        <taxon>Fungi</taxon>
        <taxon>Dikarya</taxon>
        <taxon>Basidiomycota</taxon>
        <taxon>Agaricomycotina</taxon>
        <taxon>Agaricomycetes</taxon>
        <taxon>Agaricomycetidae</taxon>
        <taxon>Agaricales</taxon>
        <taxon>Agaricineae</taxon>
        <taxon>Psathyrellaceae</taxon>
        <taxon>Candolleomyces</taxon>
    </lineage>
</organism>
<protein>
    <submittedName>
        <fullName evidence="1">Uncharacterized protein</fullName>
    </submittedName>
</protein>
<gene>
    <name evidence="1" type="ORF">EST38_g9622</name>
</gene>
<evidence type="ECO:0000313" key="1">
    <source>
        <dbReference type="EMBL" id="RXW16231.1"/>
    </source>
</evidence>
<sequence length="163" mass="18226">MRNDDQQAKRLARDAAIYAERSGLTAVRCGLIGSRCTEVHLVPVPVDNGYHEAPRPFDLKYELYLSVDTGRNSHVVELDKFMKVFPRVPDDFIGTPFQWVLFHSYTDKATENTLVKTFPAAEAIEGPVHGSYLVVKTDADGVVRDTSQDDIMAIQDIVVQSLD</sequence>